<dbReference type="AlphaFoldDB" id="A0A5J5IFR2"/>
<dbReference type="PANTHER" id="PTHR30250:SF11">
    <property type="entry name" value="O-ANTIGEN TRANSPORTER-RELATED"/>
    <property type="match status" value="1"/>
</dbReference>
<evidence type="ECO:0000256" key="3">
    <source>
        <dbReference type="ARBA" id="ARBA00022692"/>
    </source>
</evidence>
<proteinExistence type="predicted"/>
<keyword evidence="5 6" id="KW-0472">Membrane</keyword>
<feature type="transmembrane region" description="Helical" evidence="6">
    <location>
        <begin position="397"/>
        <end position="420"/>
    </location>
</feature>
<evidence type="ECO:0000256" key="2">
    <source>
        <dbReference type="ARBA" id="ARBA00022475"/>
    </source>
</evidence>
<reference evidence="7 8" key="1">
    <citation type="submission" date="2019-09" db="EMBL/GenBank/DDBJ databases">
        <title>Draft genome sequence of Ginsengibacter sp. BR5-29.</title>
        <authorList>
            <person name="Im W.-T."/>
        </authorList>
    </citation>
    <scope>NUCLEOTIDE SEQUENCE [LARGE SCALE GENOMIC DNA]</scope>
    <source>
        <strain evidence="7 8">BR5-29</strain>
    </source>
</reference>
<evidence type="ECO:0000313" key="8">
    <source>
        <dbReference type="Proteomes" id="UP000326903"/>
    </source>
</evidence>
<organism evidence="7 8">
    <name type="scientific">Ginsengibacter hankyongi</name>
    <dbReference type="NCBI Taxonomy" id="2607284"/>
    <lineage>
        <taxon>Bacteria</taxon>
        <taxon>Pseudomonadati</taxon>
        <taxon>Bacteroidota</taxon>
        <taxon>Chitinophagia</taxon>
        <taxon>Chitinophagales</taxon>
        <taxon>Chitinophagaceae</taxon>
        <taxon>Ginsengibacter</taxon>
    </lineage>
</organism>
<feature type="transmembrane region" description="Helical" evidence="6">
    <location>
        <begin position="344"/>
        <end position="363"/>
    </location>
</feature>
<keyword evidence="4 6" id="KW-1133">Transmembrane helix</keyword>
<keyword evidence="3 6" id="KW-0812">Transmembrane</keyword>
<dbReference type="InterPro" id="IPR050833">
    <property type="entry name" value="Poly_Biosynth_Transport"/>
</dbReference>
<comment type="caution">
    <text evidence="7">The sequence shown here is derived from an EMBL/GenBank/DDBJ whole genome shotgun (WGS) entry which is preliminary data.</text>
</comment>
<feature type="transmembrane region" description="Helical" evidence="6">
    <location>
        <begin position="458"/>
        <end position="479"/>
    </location>
</feature>
<evidence type="ECO:0000256" key="1">
    <source>
        <dbReference type="ARBA" id="ARBA00004651"/>
    </source>
</evidence>
<comment type="subcellular location">
    <subcellularLocation>
        <location evidence="1">Cell membrane</location>
        <topology evidence="1">Multi-pass membrane protein</topology>
    </subcellularLocation>
</comment>
<gene>
    <name evidence="7" type="ORF">FW778_16475</name>
</gene>
<dbReference type="RefSeq" id="WP_150415923.1">
    <property type="nucleotide sequence ID" value="NZ_VYQF01000005.1"/>
</dbReference>
<evidence type="ECO:0000256" key="4">
    <source>
        <dbReference type="ARBA" id="ARBA00022989"/>
    </source>
</evidence>
<feature type="transmembrane region" description="Helical" evidence="6">
    <location>
        <begin position="126"/>
        <end position="148"/>
    </location>
</feature>
<feature type="transmembrane region" description="Helical" evidence="6">
    <location>
        <begin position="432"/>
        <end position="452"/>
    </location>
</feature>
<dbReference type="Proteomes" id="UP000326903">
    <property type="component" value="Unassembled WGS sequence"/>
</dbReference>
<feature type="transmembrane region" description="Helical" evidence="6">
    <location>
        <begin position="84"/>
        <end position="106"/>
    </location>
</feature>
<sequence length="501" mass="57007">MSQIRRQSIISTVFVYAGFFIGFINTYLFTRHGSPFTPSQYGLTGIFIAVGNLMFAFANMGMISVIYKFYPYYNDNLPKKKNDLLTWALILSLVGFAFVILAGIIFKDLVIRKFGAHSPEFVQYYFWVFPFGLSLLLYSIFEVFAWNIRKSIFTTFLRELLFRLLTTILIFLLSFKLINSFDLFIKLYALTYGVVAAVLLIYLVSKKELYLTFTVSRVTKKFYKKIISLASLIYVGGTVLMIAQFIDTLVIMSVLGTTSAGIYTLGSVVAGLVQAPQRGAIAASIPILSKAWKDKDYNKISLIYQRSGINLLIASLGIFVVVWLNYTDAVTTFGLKPQYLESQWIFFFLGMARIIDLGTGVNAQIIGTSVFWRFELISGIILFMLITPLSYLLVKHFGIIGAGYSNVISFTIYNFIRIIFLQRKFKMHPFSYKTLYSIIIAIVCFYACYYTFISFHGFLAMVLKSSVFIVLYGGAIIYFDLTPDALPIIDSIKKRTKRIIK</sequence>
<dbReference type="EMBL" id="VYQF01000005">
    <property type="protein sequence ID" value="KAA9037689.1"/>
    <property type="molecule type" value="Genomic_DNA"/>
</dbReference>
<dbReference type="GO" id="GO:0005886">
    <property type="term" value="C:plasma membrane"/>
    <property type="evidence" value="ECO:0007669"/>
    <property type="project" value="UniProtKB-SubCell"/>
</dbReference>
<feature type="transmembrane region" description="Helical" evidence="6">
    <location>
        <begin position="226"/>
        <end position="246"/>
    </location>
</feature>
<feature type="transmembrane region" description="Helical" evidence="6">
    <location>
        <begin position="160"/>
        <end position="178"/>
    </location>
</feature>
<protein>
    <submittedName>
        <fullName evidence="7">Lipopolysaccharide biosynthesis protein</fullName>
    </submittedName>
</protein>
<name>A0A5J5IFR2_9BACT</name>
<evidence type="ECO:0000313" key="7">
    <source>
        <dbReference type="EMBL" id="KAA9037689.1"/>
    </source>
</evidence>
<feature type="transmembrane region" description="Helical" evidence="6">
    <location>
        <begin position="370"/>
        <end position="391"/>
    </location>
</feature>
<feature type="transmembrane region" description="Helical" evidence="6">
    <location>
        <begin position="252"/>
        <end position="273"/>
    </location>
</feature>
<feature type="transmembrane region" description="Helical" evidence="6">
    <location>
        <begin position="41"/>
        <end position="63"/>
    </location>
</feature>
<feature type="transmembrane region" description="Helical" evidence="6">
    <location>
        <begin position="303"/>
        <end position="324"/>
    </location>
</feature>
<evidence type="ECO:0000256" key="5">
    <source>
        <dbReference type="ARBA" id="ARBA00023136"/>
    </source>
</evidence>
<evidence type="ECO:0000256" key="6">
    <source>
        <dbReference type="SAM" id="Phobius"/>
    </source>
</evidence>
<accession>A0A5J5IFR2</accession>
<feature type="transmembrane region" description="Helical" evidence="6">
    <location>
        <begin position="184"/>
        <end position="205"/>
    </location>
</feature>
<keyword evidence="8" id="KW-1185">Reference proteome</keyword>
<feature type="transmembrane region" description="Helical" evidence="6">
    <location>
        <begin position="9"/>
        <end position="29"/>
    </location>
</feature>
<keyword evidence="2" id="KW-1003">Cell membrane</keyword>
<dbReference type="PANTHER" id="PTHR30250">
    <property type="entry name" value="PST FAMILY PREDICTED COLANIC ACID TRANSPORTER"/>
    <property type="match status" value="1"/>
</dbReference>